<dbReference type="EMBL" id="KN827972">
    <property type="protein sequence ID" value="KIK75620.1"/>
    <property type="molecule type" value="Genomic_DNA"/>
</dbReference>
<dbReference type="HOGENOM" id="CLU_2528142_0_0_1"/>
<keyword evidence="2" id="KW-1185">Reference proteome</keyword>
<reference evidence="2" key="2">
    <citation type="submission" date="2015-01" db="EMBL/GenBank/DDBJ databases">
        <title>Evolutionary Origins and Diversification of the Mycorrhizal Mutualists.</title>
        <authorList>
            <consortium name="DOE Joint Genome Institute"/>
            <consortium name="Mycorrhizal Genomics Consortium"/>
            <person name="Kohler A."/>
            <person name="Kuo A."/>
            <person name="Nagy L.G."/>
            <person name="Floudas D."/>
            <person name="Copeland A."/>
            <person name="Barry K.W."/>
            <person name="Cichocki N."/>
            <person name="Veneault-Fourrey C."/>
            <person name="LaButti K."/>
            <person name="Lindquist E.A."/>
            <person name="Lipzen A."/>
            <person name="Lundell T."/>
            <person name="Morin E."/>
            <person name="Murat C."/>
            <person name="Riley R."/>
            <person name="Ohm R."/>
            <person name="Sun H."/>
            <person name="Tunlid A."/>
            <person name="Henrissat B."/>
            <person name="Grigoriev I.V."/>
            <person name="Hibbett D.S."/>
            <person name="Martin F."/>
        </authorList>
    </citation>
    <scope>NUCLEOTIDE SEQUENCE [LARGE SCALE GENOMIC DNA]</scope>
    <source>
        <strain evidence="2">Ve08.2h10</strain>
    </source>
</reference>
<accession>A0A0D0DDV0</accession>
<reference evidence="1 2" key="1">
    <citation type="submission" date="2014-04" db="EMBL/GenBank/DDBJ databases">
        <authorList>
            <consortium name="DOE Joint Genome Institute"/>
            <person name="Kuo A."/>
            <person name="Kohler A."/>
            <person name="Jargeat P."/>
            <person name="Nagy L.G."/>
            <person name="Floudas D."/>
            <person name="Copeland A."/>
            <person name="Barry K.W."/>
            <person name="Cichocki N."/>
            <person name="Veneault-Fourrey C."/>
            <person name="LaButti K."/>
            <person name="Lindquist E.A."/>
            <person name="Lipzen A."/>
            <person name="Lundell T."/>
            <person name="Morin E."/>
            <person name="Murat C."/>
            <person name="Sun H."/>
            <person name="Tunlid A."/>
            <person name="Henrissat B."/>
            <person name="Grigoriev I.V."/>
            <person name="Hibbett D.S."/>
            <person name="Martin F."/>
            <person name="Nordberg H.P."/>
            <person name="Cantor M.N."/>
            <person name="Hua S.X."/>
        </authorList>
    </citation>
    <scope>NUCLEOTIDE SEQUENCE [LARGE SCALE GENOMIC DNA]</scope>
    <source>
        <strain evidence="1 2">Ve08.2h10</strain>
    </source>
</reference>
<organism evidence="1 2">
    <name type="scientific">Paxillus rubicundulus Ve08.2h10</name>
    <dbReference type="NCBI Taxonomy" id="930991"/>
    <lineage>
        <taxon>Eukaryota</taxon>
        <taxon>Fungi</taxon>
        <taxon>Dikarya</taxon>
        <taxon>Basidiomycota</taxon>
        <taxon>Agaricomycotina</taxon>
        <taxon>Agaricomycetes</taxon>
        <taxon>Agaricomycetidae</taxon>
        <taxon>Boletales</taxon>
        <taxon>Paxilineae</taxon>
        <taxon>Paxillaceae</taxon>
        <taxon>Paxillus</taxon>
    </lineage>
</organism>
<protein>
    <submittedName>
        <fullName evidence="1">Uncharacterized protein</fullName>
    </submittedName>
</protein>
<dbReference type="AlphaFoldDB" id="A0A0D0DDV0"/>
<sequence>MQHIQEDARYHRLLGAISTLHDEVQKACILQCIPVPAPEDVAQWARVSVGSVINCTHCIMIVVLDQHDQFIGVPALDAEEAEAA</sequence>
<dbReference type="Proteomes" id="UP000054538">
    <property type="component" value="Unassembled WGS sequence"/>
</dbReference>
<evidence type="ECO:0000313" key="1">
    <source>
        <dbReference type="EMBL" id="KIK75620.1"/>
    </source>
</evidence>
<evidence type="ECO:0000313" key="2">
    <source>
        <dbReference type="Proteomes" id="UP000054538"/>
    </source>
</evidence>
<name>A0A0D0DDV0_9AGAM</name>
<proteinExistence type="predicted"/>
<dbReference type="InParanoid" id="A0A0D0DDV0"/>
<gene>
    <name evidence="1" type="ORF">PAXRUDRAFT_172242</name>
</gene>